<feature type="region of interest" description="Disordered" evidence="1">
    <location>
        <begin position="1"/>
        <end position="97"/>
    </location>
</feature>
<accession>A0A0C2G8V7</accession>
<feature type="non-terminal residue" evidence="2">
    <location>
        <position position="1"/>
    </location>
</feature>
<evidence type="ECO:0000313" key="2">
    <source>
        <dbReference type="EMBL" id="KIH55294.1"/>
    </source>
</evidence>
<gene>
    <name evidence="2" type="ORF">ANCDUO_14553</name>
</gene>
<reference evidence="2 3" key="1">
    <citation type="submission" date="2013-12" db="EMBL/GenBank/DDBJ databases">
        <title>Draft genome of the parsitic nematode Ancylostoma duodenale.</title>
        <authorList>
            <person name="Mitreva M."/>
        </authorList>
    </citation>
    <scope>NUCLEOTIDE SEQUENCE [LARGE SCALE GENOMIC DNA]</scope>
    <source>
        <strain evidence="2 3">Zhejiang</strain>
    </source>
</reference>
<proteinExistence type="predicted"/>
<dbReference type="OrthoDB" id="5896301at2759"/>
<evidence type="ECO:0000313" key="3">
    <source>
        <dbReference type="Proteomes" id="UP000054047"/>
    </source>
</evidence>
<organism evidence="2 3">
    <name type="scientific">Ancylostoma duodenale</name>
    <dbReference type="NCBI Taxonomy" id="51022"/>
    <lineage>
        <taxon>Eukaryota</taxon>
        <taxon>Metazoa</taxon>
        <taxon>Ecdysozoa</taxon>
        <taxon>Nematoda</taxon>
        <taxon>Chromadorea</taxon>
        <taxon>Rhabditida</taxon>
        <taxon>Rhabditina</taxon>
        <taxon>Rhabditomorpha</taxon>
        <taxon>Strongyloidea</taxon>
        <taxon>Ancylostomatidae</taxon>
        <taxon>Ancylostomatinae</taxon>
        <taxon>Ancylostoma</taxon>
    </lineage>
</organism>
<dbReference type="Proteomes" id="UP000054047">
    <property type="component" value="Unassembled WGS sequence"/>
</dbReference>
<sequence>LGDQWAPVTAIPSHHTSTTTTTLPSSSSASTTQSAATRTTSHTASASTATEPRTTTSSTSVTRPSTTPIPTRYEQPKRPRLSPQPSTSSRGSAQSPRELLPHLPCRLHLPFHAYLPRDTLDVSSAENTIIVPTAHRSPASSNGSPVLRELATVCVAYHPPTYCRREKDCIHCGSHYHHNALCSKNRYVKDDIAGNPKLFYDQMTALAHFNYEEQQSTKE</sequence>
<protein>
    <submittedName>
        <fullName evidence="2">Uncharacterized protein</fullName>
    </submittedName>
</protein>
<dbReference type="EMBL" id="KN737608">
    <property type="protein sequence ID" value="KIH55294.1"/>
    <property type="molecule type" value="Genomic_DNA"/>
</dbReference>
<keyword evidence="3" id="KW-1185">Reference proteome</keyword>
<evidence type="ECO:0000256" key="1">
    <source>
        <dbReference type="SAM" id="MobiDB-lite"/>
    </source>
</evidence>
<name>A0A0C2G8V7_9BILA</name>
<feature type="compositionally biased region" description="Polar residues" evidence="1">
    <location>
        <begin position="83"/>
        <end position="95"/>
    </location>
</feature>
<feature type="compositionally biased region" description="Low complexity" evidence="1">
    <location>
        <begin position="9"/>
        <end position="72"/>
    </location>
</feature>
<dbReference type="AlphaFoldDB" id="A0A0C2G8V7"/>